<dbReference type="Pfam" id="PF13040">
    <property type="entry name" value="Fur_reg_FbpB"/>
    <property type="match status" value="1"/>
</dbReference>
<gene>
    <name evidence="1" type="ORF">ACFO3D_03275</name>
</gene>
<proteinExistence type="predicted"/>
<name>A0ABV9DH92_9BACI</name>
<sequence length="47" mass="5708">MSLKKRTSFDELVKENKRQILEDQSLLKEIELNLEMKHHQLTRKKAE</sequence>
<organism evidence="1 2">
    <name type="scientific">Virgibacillus kekensis</name>
    <dbReference type="NCBI Taxonomy" id="202261"/>
    <lineage>
        <taxon>Bacteria</taxon>
        <taxon>Bacillati</taxon>
        <taxon>Bacillota</taxon>
        <taxon>Bacilli</taxon>
        <taxon>Bacillales</taxon>
        <taxon>Bacillaceae</taxon>
        <taxon>Virgibacillus</taxon>
    </lineage>
</organism>
<dbReference type="InterPro" id="IPR025004">
    <property type="entry name" value="SenN/SenS"/>
</dbReference>
<protein>
    <submittedName>
        <fullName evidence="1">FbpB family small basic protein</fullName>
    </submittedName>
</protein>
<evidence type="ECO:0000313" key="2">
    <source>
        <dbReference type="Proteomes" id="UP001595989"/>
    </source>
</evidence>
<dbReference type="RefSeq" id="WP_390293409.1">
    <property type="nucleotide sequence ID" value="NZ_JBHSFU010000003.1"/>
</dbReference>
<accession>A0ABV9DH92</accession>
<keyword evidence="2" id="KW-1185">Reference proteome</keyword>
<comment type="caution">
    <text evidence="1">The sequence shown here is derived from an EMBL/GenBank/DDBJ whole genome shotgun (WGS) entry which is preliminary data.</text>
</comment>
<evidence type="ECO:0000313" key="1">
    <source>
        <dbReference type="EMBL" id="MFC4557233.1"/>
    </source>
</evidence>
<dbReference type="Proteomes" id="UP001595989">
    <property type="component" value="Unassembled WGS sequence"/>
</dbReference>
<reference evidence="2" key="1">
    <citation type="journal article" date="2019" name="Int. J. Syst. Evol. Microbiol.">
        <title>The Global Catalogue of Microorganisms (GCM) 10K type strain sequencing project: providing services to taxonomists for standard genome sequencing and annotation.</title>
        <authorList>
            <consortium name="The Broad Institute Genomics Platform"/>
            <consortium name="The Broad Institute Genome Sequencing Center for Infectious Disease"/>
            <person name="Wu L."/>
            <person name="Ma J."/>
        </authorList>
    </citation>
    <scope>NUCLEOTIDE SEQUENCE [LARGE SCALE GENOMIC DNA]</scope>
    <source>
        <strain evidence="2">CGMCC 4.7426</strain>
    </source>
</reference>
<dbReference type="EMBL" id="JBHSFU010000003">
    <property type="protein sequence ID" value="MFC4557233.1"/>
    <property type="molecule type" value="Genomic_DNA"/>
</dbReference>